<evidence type="ECO:0000256" key="3">
    <source>
        <dbReference type="ARBA" id="ARBA00022679"/>
    </source>
</evidence>
<dbReference type="AlphaFoldDB" id="A0A8S1DRT9"/>
<dbReference type="GO" id="GO:0003841">
    <property type="term" value="F:1-acylglycerol-3-phosphate O-acyltransferase activity"/>
    <property type="evidence" value="ECO:0007669"/>
    <property type="project" value="UniProtKB-EC"/>
</dbReference>
<comment type="pathway">
    <text evidence="1">Phospholipid metabolism; CDP-diacylglycerol biosynthesis; CDP-diacylglycerol from sn-glycerol 3-phosphate: step 2/3.</text>
</comment>
<dbReference type="OrthoDB" id="202234at2759"/>
<evidence type="ECO:0000313" key="7">
    <source>
        <dbReference type="EMBL" id="CAB3383242.1"/>
    </source>
</evidence>
<dbReference type="SMART" id="SM00563">
    <property type="entry name" value="PlsC"/>
    <property type="match status" value="1"/>
</dbReference>
<dbReference type="Proteomes" id="UP000494165">
    <property type="component" value="Unassembled WGS sequence"/>
</dbReference>
<reference evidence="7 8" key="1">
    <citation type="submission" date="2020-04" db="EMBL/GenBank/DDBJ databases">
        <authorList>
            <person name="Alioto T."/>
            <person name="Alioto T."/>
            <person name="Gomez Garrido J."/>
        </authorList>
    </citation>
    <scope>NUCLEOTIDE SEQUENCE [LARGE SCALE GENOMIC DNA]</scope>
</reference>
<feature type="transmembrane region" description="Helical" evidence="5">
    <location>
        <begin position="29"/>
        <end position="49"/>
    </location>
</feature>
<evidence type="ECO:0000256" key="5">
    <source>
        <dbReference type="SAM" id="Phobius"/>
    </source>
</evidence>
<dbReference type="PANTHER" id="PTHR10434:SF11">
    <property type="entry name" value="1-ACYL-SN-GLYCEROL-3-PHOSPHATE ACYLTRANSFERASE"/>
    <property type="match status" value="1"/>
</dbReference>
<keyword evidence="4" id="KW-0012">Acyltransferase</keyword>
<protein>
    <recommendedName>
        <fullName evidence="2">1-acylglycerol-3-phosphate O-acyltransferase</fullName>
        <ecNumber evidence="2">2.3.1.51</ecNumber>
    </recommendedName>
</protein>
<sequence>MGCLLLAVLAVGLFAACKLSAKVNYYTRFIIFIVSSAISGTIFIPLMFLKPRDSRNGLLPAWLLRWFMRMIGITYEVKGKQNILKDSGAVVLMNHQSILDLNVLAYIWPVTPRGCVISKREVFYLWPFGLGAWLWGTVFIDKLNPETSQKDLNEAGSHITTSKARICMFPEGTRHRGAELLPLKKGAFHLALNAQCPIQPILINNYHFLDDKTHRFDSGHTIIQVLPAIETKGLTKEDMPALMEKVYNVMNEGYKKLNEKTSW</sequence>
<dbReference type="GO" id="GO:0005783">
    <property type="term" value="C:endoplasmic reticulum"/>
    <property type="evidence" value="ECO:0007669"/>
    <property type="project" value="TreeGrafter"/>
</dbReference>
<keyword evidence="3" id="KW-0808">Transferase</keyword>
<gene>
    <name evidence="7" type="ORF">CLODIP_2_CD07005</name>
</gene>
<evidence type="ECO:0000313" key="8">
    <source>
        <dbReference type="Proteomes" id="UP000494165"/>
    </source>
</evidence>
<comment type="caution">
    <text evidence="7">The sequence shown here is derived from an EMBL/GenBank/DDBJ whole genome shotgun (WGS) entry which is preliminary data.</text>
</comment>
<dbReference type="Pfam" id="PF01553">
    <property type="entry name" value="Acyltransferase"/>
    <property type="match status" value="1"/>
</dbReference>
<feature type="domain" description="Phospholipid/glycerol acyltransferase" evidence="6">
    <location>
        <begin position="89"/>
        <end position="206"/>
    </location>
</feature>
<organism evidence="7 8">
    <name type="scientific">Cloeon dipterum</name>
    <dbReference type="NCBI Taxonomy" id="197152"/>
    <lineage>
        <taxon>Eukaryota</taxon>
        <taxon>Metazoa</taxon>
        <taxon>Ecdysozoa</taxon>
        <taxon>Arthropoda</taxon>
        <taxon>Hexapoda</taxon>
        <taxon>Insecta</taxon>
        <taxon>Pterygota</taxon>
        <taxon>Palaeoptera</taxon>
        <taxon>Ephemeroptera</taxon>
        <taxon>Pisciforma</taxon>
        <taxon>Baetidae</taxon>
        <taxon>Cloeon</taxon>
    </lineage>
</organism>
<dbReference type="InterPro" id="IPR002123">
    <property type="entry name" value="Plipid/glycerol_acylTrfase"/>
</dbReference>
<dbReference type="PANTHER" id="PTHR10434">
    <property type="entry name" value="1-ACYL-SN-GLYCEROL-3-PHOSPHATE ACYLTRANSFERASE"/>
    <property type="match status" value="1"/>
</dbReference>
<dbReference type="GO" id="GO:0006654">
    <property type="term" value="P:phosphatidic acid biosynthetic process"/>
    <property type="evidence" value="ECO:0007669"/>
    <property type="project" value="TreeGrafter"/>
</dbReference>
<dbReference type="SUPFAM" id="SSF69593">
    <property type="entry name" value="Glycerol-3-phosphate (1)-acyltransferase"/>
    <property type="match status" value="1"/>
</dbReference>
<keyword evidence="5" id="KW-1133">Transmembrane helix</keyword>
<keyword evidence="5" id="KW-0472">Membrane</keyword>
<dbReference type="EC" id="2.3.1.51" evidence="2"/>
<dbReference type="EMBL" id="CADEPI010000301">
    <property type="protein sequence ID" value="CAB3383242.1"/>
    <property type="molecule type" value="Genomic_DNA"/>
</dbReference>
<keyword evidence="8" id="KW-1185">Reference proteome</keyword>
<dbReference type="CDD" id="cd07989">
    <property type="entry name" value="LPLAT_AGPAT-like"/>
    <property type="match status" value="1"/>
</dbReference>
<evidence type="ECO:0000256" key="1">
    <source>
        <dbReference type="ARBA" id="ARBA00004728"/>
    </source>
</evidence>
<evidence type="ECO:0000256" key="4">
    <source>
        <dbReference type="ARBA" id="ARBA00023315"/>
    </source>
</evidence>
<keyword evidence="5" id="KW-0812">Transmembrane</keyword>
<proteinExistence type="predicted"/>
<accession>A0A8S1DRT9</accession>
<name>A0A8S1DRT9_9INSE</name>
<evidence type="ECO:0000256" key="2">
    <source>
        <dbReference type="ARBA" id="ARBA00013211"/>
    </source>
</evidence>
<evidence type="ECO:0000259" key="6">
    <source>
        <dbReference type="SMART" id="SM00563"/>
    </source>
</evidence>